<dbReference type="InterPro" id="IPR017972">
    <property type="entry name" value="Cyt_P450_CS"/>
</dbReference>
<name>J3M340_ORYBR</name>
<evidence type="ECO:0000256" key="4">
    <source>
        <dbReference type="RuleBase" id="RU000461"/>
    </source>
</evidence>
<dbReference type="PANTHER" id="PTHR24286">
    <property type="entry name" value="CYTOCHROME P450 26"/>
    <property type="match status" value="1"/>
</dbReference>
<evidence type="ECO:0000313" key="7">
    <source>
        <dbReference type="EnsemblPlants" id="OB05G10140.1"/>
    </source>
</evidence>
<dbReference type="InterPro" id="IPR001128">
    <property type="entry name" value="Cyt_P450"/>
</dbReference>
<dbReference type="EnsemblPlants" id="OB05G10140.1">
    <property type="protein sequence ID" value="OB05G10140.1"/>
    <property type="gene ID" value="OB05G10140"/>
</dbReference>
<keyword evidence="4" id="KW-0560">Oxidoreductase</keyword>
<accession>J3M340</accession>
<keyword evidence="4" id="KW-0503">Monooxygenase</keyword>
<feature type="binding site" description="axial binding residue" evidence="3">
    <location>
        <position position="463"/>
    </location>
    <ligand>
        <name>heme</name>
        <dbReference type="ChEBI" id="CHEBI:30413"/>
    </ligand>
    <ligandPart>
        <name>Fe</name>
        <dbReference type="ChEBI" id="CHEBI:18248"/>
    </ligandPart>
</feature>
<dbReference type="InterPro" id="IPR002403">
    <property type="entry name" value="Cyt_P450_E_grp-IV"/>
</dbReference>
<comment type="cofactor">
    <cofactor evidence="3">
        <name>heme</name>
        <dbReference type="ChEBI" id="CHEBI:30413"/>
    </cofactor>
</comment>
<dbReference type="GO" id="GO:0020037">
    <property type="term" value="F:heme binding"/>
    <property type="evidence" value="ECO:0007669"/>
    <property type="project" value="InterPro"/>
</dbReference>
<keyword evidence="1 3" id="KW-0479">Metal-binding</keyword>
<dbReference type="GO" id="GO:0016705">
    <property type="term" value="F:oxidoreductase activity, acting on paired donors, with incorporation or reduction of molecular oxygen"/>
    <property type="evidence" value="ECO:0007669"/>
    <property type="project" value="InterPro"/>
</dbReference>
<dbReference type="PROSITE" id="PS00086">
    <property type="entry name" value="CYTOCHROME_P450"/>
    <property type="match status" value="1"/>
</dbReference>
<dbReference type="GO" id="GO:0016125">
    <property type="term" value="P:sterol metabolic process"/>
    <property type="evidence" value="ECO:0007669"/>
    <property type="project" value="TreeGrafter"/>
</dbReference>
<reference evidence="7" key="2">
    <citation type="submission" date="2013-04" db="UniProtKB">
        <authorList>
            <consortium name="EnsemblPlants"/>
        </authorList>
    </citation>
    <scope>IDENTIFICATION</scope>
</reference>
<organism evidence="7">
    <name type="scientific">Oryza brachyantha</name>
    <name type="common">malo sina</name>
    <dbReference type="NCBI Taxonomy" id="4533"/>
    <lineage>
        <taxon>Eukaryota</taxon>
        <taxon>Viridiplantae</taxon>
        <taxon>Streptophyta</taxon>
        <taxon>Embryophyta</taxon>
        <taxon>Tracheophyta</taxon>
        <taxon>Spermatophyta</taxon>
        <taxon>Magnoliopsida</taxon>
        <taxon>Liliopsida</taxon>
        <taxon>Poales</taxon>
        <taxon>Poaceae</taxon>
        <taxon>BOP clade</taxon>
        <taxon>Oryzoideae</taxon>
        <taxon>Oryzeae</taxon>
        <taxon>Oryzinae</taxon>
        <taxon>Oryza</taxon>
    </lineage>
</organism>
<dbReference type="STRING" id="4533.J3M340"/>
<dbReference type="PANTHER" id="PTHR24286:SF189">
    <property type="entry name" value="CYTOCHROME P450, FAMILY 722, SUBFAMILY A, POLYPEPTIDE 1"/>
    <property type="match status" value="1"/>
</dbReference>
<dbReference type="HOGENOM" id="CLU_001570_15_5_1"/>
<dbReference type="PRINTS" id="PR00385">
    <property type="entry name" value="P450"/>
</dbReference>
<evidence type="ECO:0000256" key="3">
    <source>
        <dbReference type="PIRSR" id="PIRSR602403-1"/>
    </source>
</evidence>
<keyword evidence="6" id="KW-0732">Signal</keyword>
<feature type="region of interest" description="Disordered" evidence="5">
    <location>
        <begin position="426"/>
        <end position="445"/>
    </location>
</feature>
<comment type="similarity">
    <text evidence="4">Belongs to the cytochrome P450 family.</text>
</comment>
<evidence type="ECO:0000256" key="2">
    <source>
        <dbReference type="ARBA" id="ARBA00023004"/>
    </source>
</evidence>
<dbReference type="Proteomes" id="UP000006038">
    <property type="component" value="Chromosome 5"/>
</dbReference>
<dbReference type="AlphaFoldDB" id="J3M340"/>
<reference evidence="7" key="1">
    <citation type="journal article" date="2013" name="Nat. Commun.">
        <title>Whole-genome sequencing of Oryza brachyantha reveals mechanisms underlying Oryza genome evolution.</title>
        <authorList>
            <person name="Chen J."/>
            <person name="Huang Q."/>
            <person name="Gao D."/>
            <person name="Wang J."/>
            <person name="Lang Y."/>
            <person name="Liu T."/>
            <person name="Li B."/>
            <person name="Bai Z."/>
            <person name="Luis Goicoechea J."/>
            <person name="Liang C."/>
            <person name="Chen C."/>
            <person name="Zhang W."/>
            <person name="Sun S."/>
            <person name="Liao Y."/>
            <person name="Zhang X."/>
            <person name="Yang L."/>
            <person name="Song C."/>
            <person name="Wang M."/>
            <person name="Shi J."/>
            <person name="Liu G."/>
            <person name="Liu J."/>
            <person name="Zhou H."/>
            <person name="Zhou W."/>
            <person name="Yu Q."/>
            <person name="An N."/>
            <person name="Chen Y."/>
            <person name="Cai Q."/>
            <person name="Wang B."/>
            <person name="Liu B."/>
            <person name="Min J."/>
            <person name="Huang Y."/>
            <person name="Wu H."/>
            <person name="Li Z."/>
            <person name="Zhang Y."/>
            <person name="Yin Y."/>
            <person name="Song W."/>
            <person name="Jiang J."/>
            <person name="Jackson S.A."/>
            <person name="Wing R.A."/>
            <person name="Wang J."/>
            <person name="Chen M."/>
        </authorList>
    </citation>
    <scope>NUCLEOTIDE SEQUENCE [LARGE SCALE GENOMIC DNA]</scope>
    <source>
        <strain evidence="7">cv. IRGC 101232</strain>
    </source>
</reference>
<dbReference type="eggNOG" id="KOG0157">
    <property type="taxonomic scope" value="Eukaryota"/>
</dbReference>
<dbReference type="GO" id="GO:0016132">
    <property type="term" value="P:brassinosteroid biosynthetic process"/>
    <property type="evidence" value="ECO:0007669"/>
    <property type="project" value="TreeGrafter"/>
</dbReference>
<evidence type="ECO:0000256" key="1">
    <source>
        <dbReference type="ARBA" id="ARBA00022723"/>
    </source>
</evidence>
<evidence type="ECO:0000256" key="5">
    <source>
        <dbReference type="SAM" id="MobiDB-lite"/>
    </source>
</evidence>
<dbReference type="OMA" id="KNGCPIL"/>
<evidence type="ECO:0000256" key="6">
    <source>
        <dbReference type="SAM" id="SignalP"/>
    </source>
</evidence>
<dbReference type="GO" id="GO:0004497">
    <property type="term" value="F:monooxygenase activity"/>
    <property type="evidence" value="ECO:0007669"/>
    <property type="project" value="UniProtKB-KW"/>
</dbReference>
<dbReference type="PRINTS" id="PR00465">
    <property type="entry name" value="EP450IV"/>
</dbReference>
<dbReference type="SUPFAM" id="SSF48264">
    <property type="entry name" value="Cytochrome P450"/>
    <property type="match status" value="1"/>
</dbReference>
<dbReference type="Gramene" id="OB05G10140.1">
    <property type="protein sequence ID" value="OB05G10140.1"/>
    <property type="gene ID" value="OB05G10140"/>
</dbReference>
<keyword evidence="3 4" id="KW-0349">Heme</keyword>
<protein>
    <submittedName>
        <fullName evidence="7">Uncharacterized protein</fullName>
    </submittedName>
</protein>
<evidence type="ECO:0000313" key="8">
    <source>
        <dbReference type="Proteomes" id="UP000006038"/>
    </source>
</evidence>
<dbReference type="GO" id="GO:0010268">
    <property type="term" value="P:brassinosteroid homeostasis"/>
    <property type="evidence" value="ECO:0007669"/>
    <property type="project" value="TreeGrafter"/>
</dbReference>
<proteinExistence type="inferred from homology"/>
<keyword evidence="8" id="KW-1185">Reference proteome</keyword>
<feature type="chain" id="PRO_5003773376" evidence="6">
    <location>
        <begin position="30"/>
        <end position="525"/>
    </location>
</feature>
<dbReference type="GO" id="GO:0005506">
    <property type="term" value="F:iron ion binding"/>
    <property type="evidence" value="ECO:0007669"/>
    <property type="project" value="InterPro"/>
</dbReference>
<dbReference type="Pfam" id="PF00067">
    <property type="entry name" value="p450"/>
    <property type="match status" value="1"/>
</dbReference>
<keyword evidence="2 3" id="KW-0408">Iron</keyword>
<feature type="signal peptide" evidence="6">
    <location>
        <begin position="1"/>
        <end position="29"/>
    </location>
</feature>
<sequence length="525" mass="58956">MEPGLAAAWSWSWMLLLLLALLLLALSCSWWKRLPQLAAEAAAAAPLPPPAAGPGAGGGSWLMRWVWQWRETAAFLAAHGSGRGFYHFVHARYLRHGPCFRTALLGRVHLLAAEPSHFAKRYARTAAELLGAHSILCCSHVEHRLARRAVATLFSMPSTAAFTATFDRLASDVIVGQWRPRNGDDTATVQVVALDAALEISYGAICEMLVGKKNRLERVRGEVFAVTQAMLALPLRWVPGSRFRRGLEARKRIMAALREEMAARQHEHDQHGGDLLSVLMQRRRQRHHHPDALTTEEQILDNILTLIIAGQVTTATAITWMLKYLSDNRHIQDKLRAEAVGVELKNNQAGLVTMQDLNGMEYAYKAVKESLRMATIVSWFPRLALDDCHLAGFQIRKDWIVNIDARSLHYDPAVFDNPTVFDPSRFNEEGSDDETVKKKKKKKGPSAAQQRRLLVFGAGSRTCLGMNLAKIMMLVFLYRLLTNFRWEMADDDTSLEKWAMFPRLKNGCPIRLTPINSSSQIPRES</sequence>
<dbReference type="Gene3D" id="1.10.630.10">
    <property type="entry name" value="Cytochrome P450"/>
    <property type="match status" value="1"/>
</dbReference>
<dbReference type="InterPro" id="IPR036396">
    <property type="entry name" value="Cyt_P450_sf"/>
</dbReference>